<gene>
    <name evidence="1" type="ORF">EZ437_20170</name>
</gene>
<evidence type="ECO:0000313" key="1">
    <source>
        <dbReference type="EMBL" id="TCC97405.1"/>
    </source>
</evidence>
<protein>
    <submittedName>
        <fullName evidence="1">Uncharacterized protein</fullName>
    </submittedName>
</protein>
<reference evidence="1 2" key="1">
    <citation type="submission" date="2019-02" db="EMBL/GenBank/DDBJ databases">
        <title>Pedobacter sp. RP-1-14 sp. nov., isolated from Arctic soil.</title>
        <authorList>
            <person name="Dahal R.H."/>
        </authorList>
    </citation>
    <scope>NUCLEOTIDE SEQUENCE [LARGE SCALE GENOMIC DNA]</scope>
    <source>
        <strain evidence="1 2">RP-1-14</strain>
    </source>
</reference>
<organism evidence="1 2">
    <name type="scientific">Pedobacter psychroterrae</name>
    <dbReference type="NCBI Taxonomy" id="2530453"/>
    <lineage>
        <taxon>Bacteria</taxon>
        <taxon>Pseudomonadati</taxon>
        <taxon>Bacteroidota</taxon>
        <taxon>Sphingobacteriia</taxon>
        <taxon>Sphingobacteriales</taxon>
        <taxon>Sphingobacteriaceae</taxon>
        <taxon>Pedobacter</taxon>
    </lineage>
</organism>
<evidence type="ECO:0000313" key="2">
    <source>
        <dbReference type="Proteomes" id="UP000293347"/>
    </source>
</evidence>
<comment type="caution">
    <text evidence="1">The sequence shown here is derived from an EMBL/GenBank/DDBJ whole genome shotgun (WGS) entry which is preliminary data.</text>
</comment>
<dbReference type="Proteomes" id="UP000293347">
    <property type="component" value="Unassembled WGS sequence"/>
</dbReference>
<dbReference type="RefSeq" id="WP_131597939.1">
    <property type="nucleotide sequence ID" value="NZ_SJSL01000009.1"/>
</dbReference>
<keyword evidence="2" id="KW-1185">Reference proteome</keyword>
<sequence length="94" mass="10529">MEPFNIKIGYGEKEVTLTILPIETGYYKVIYFGGILGAVCYDEPSDCWQAVPADEIEAGDLPFYKHDLNADRLEIVLNDGCIQEIGTEIENRIA</sequence>
<dbReference type="AlphaFoldDB" id="A0A4R0NB67"/>
<proteinExistence type="predicted"/>
<name>A0A4R0NB67_9SPHI</name>
<dbReference type="EMBL" id="SJSL01000009">
    <property type="protein sequence ID" value="TCC97405.1"/>
    <property type="molecule type" value="Genomic_DNA"/>
</dbReference>
<accession>A0A4R0NB67</accession>
<dbReference type="OrthoDB" id="770102at2"/>